<keyword evidence="3" id="KW-1185">Reference proteome</keyword>
<dbReference type="EMBL" id="CP110435">
    <property type="protein sequence ID" value="WAQ91760.1"/>
    <property type="molecule type" value="Genomic_DNA"/>
</dbReference>
<proteinExistence type="predicted"/>
<dbReference type="PROSITE" id="PS51257">
    <property type="entry name" value="PROKAR_LIPOPROTEIN"/>
    <property type="match status" value="1"/>
</dbReference>
<dbReference type="GeneID" id="77804224"/>
<feature type="region of interest" description="Disordered" evidence="1">
    <location>
        <begin position="18"/>
        <end position="41"/>
    </location>
</feature>
<sequence length="115" mass="12089">MSRKGSIVKALAARLFSSTPSQQPSSMGCVDPSHSGHQFKPADIGRLDEVARRLDTLRLSLTVDSVVGGDAPVVPPGLLRPYSAPAAGYSIVPSLPTFSPALIGVKQLFHAIPKE</sequence>
<accession>A0ABY7D6Z6</accession>
<evidence type="ECO:0000313" key="2">
    <source>
        <dbReference type="EMBL" id="WAQ91760.1"/>
    </source>
</evidence>
<evidence type="ECO:0000313" key="3">
    <source>
        <dbReference type="Proteomes" id="UP001164743"/>
    </source>
</evidence>
<organism evidence="2 3">
    <name type="scientific">Puccinia triticina</name>
    <dbReference type="NCBI Taxonomy" id="208348"/>
    <lineage>
        <taxon>Eukaryota</taxon>
        <taxon>Fungi</taxon>
        <taxon>Dikarya</taxon>
        <taxon>Basidiomycota</taxon>
        <taxon>Pucciniomycotina</taxon>
        <taxon>Pucciniomycetes</taxon>
        <taxon>Pucciniales</taxon>
        <taxon>Pucciniaceae</taxon>
        <taxon>Puccinia</taxon>
    </lineage>
</organism>
<dbReference type="RefSeq" id="XP_053027315.1">
    <property type="nucleotide sequence ID" value="XM_053163329.1"/>
</dbReference>
<reference evidence="2" key="1">
    <citation type="submission" date="2022-10" db="EMBL/GenBank/DDBJ databases">
        <title>Puccinia triticina Genome sequencing and assembly.</title>
        <authorList>
            <person name="Li C."/>
        </authorList>
    </citation>
    <scope>NUCLEOTIDE SEQUENCE</scope>
    <source>
        <strain evidence="2">Pt15</strain>
    </source>
</reference>
<name>A0ABY7D6Z6_9BASI</name>
<protein>
    <submittedName>
        <fullName evidence="2">Uncharacterized protein</fullName>
    </submittedName>
</protein>
<gene>
    <name evidence="2" type="ORF">PtA15_15A152</name>
</gene>
<evidence type="ECO:0000256" key="1">
    <source>
        <dbReference type="SAM" id="MobiDB-lite"/>
    </source>
</evidence>
<dbReference type="Proteomes" id="UP001164743">
    <property type="component" value="Chromosome 15A"/>
</dbReference>